<dbReference type="EMBL" id="JBJUIK010000001">
    <property type="protein sequence ID" value="KAL3536970.1"/>
    <property type="molecule type" value="Genomic_DNA"/>
</dbReference>
<evidence type="ECO:0000256" key="3">
    <source>
        <dbReference type="ARBA" id="ARBA00022989"/>
    </source>
</evidence>
<dbReference type="PANTHER" id="PTHR31589">
    <property type="entry name" value="PROTEIN, PUTATIVE (DUF239)-RELATED-RELATED"/>
    <property type="match status" value="1"/>
</dbReference>
<proteinExistence type="inferred from homology"/>
<feature type="transmembrane region" description="Helical" evidence="6">
    <location>
        <begin position="417"/>
        <end position="436"/>
    </location>
</feature>
<evidence type="ECO:0000313" key="9">
    <source>
        <dbReference type="EMBL" id="KAL3536970.1"/>
    </source>
</evidence>
<evidence type="ECO:0000256" key="4">
    <source>
        <dbReference type="ARBA" id="ARBA00023136"/>
    </source>
</evidence>
<dbReference type="SUPFAM" id="SSF103473">
    <property type="entry name" value="MFS general substrate transporter"/>
    <property type="match status" value="1"/>
</dbReference>
<evidence type="ECO:0000259" key="7">
    <source>
        <dbReference type="PROSITE" id="PS50850"/>
    </source>
</evidence>
<feature type="domain" description="Major facilitator superfamily (MFS) profile" evidence="7">
    <location>
        <begin position="325"/>
        <end position="670"/>
    </location>
</feature>
<dbReference type="InterPro" id="IPR053168">
    <property type="entry name" value="Glutamic_endopeptidase"/>
</dbReference>
<dbReference type="PROSITE" id="PS52045">
    <property type="entry name" value="NEPROSIN_PEP_CD"/>
    <property type="match status" value="1"/>
</dbReference>
<feature type="transmembrane region" description="Helical" evidence="6">
    <location>
        <begin position="566"/>
        <end position="584"/>
    </location>
</feature>
<keyword evidence="10" id="KW-1185">Reference proteome</keyword>
<evidence type="ECO:0008006" key="11">
    <source>
        <dbReference type="Google" id="ProtNLM"/>
    </source>
</evidence>
<feature type="transmembrane region" description="Helical" evidence="6">
    <location>
        <begin position="596"/>
        <end position="615"/>
    </location>
</feature>
<feature type="transmembrane region" description="Helical" evidence="6">
    <location>
        <begin position="391"/>
        <end position="410"/>
    </location>
</feature>
<dbReference type="Pfam" id="PF03080">
    <property type="entry name" value="Neprosin"/>
    <property type="match status" value="1"/>
</dbReference>
<dbReference type="Proteomes" id="UP001630127">
    <property type="component" value="Unassembled WGS sequence"/>
</dbReference>
<reference evidence="9 10" key="1">
    <citation type="submission" date="2024-11" db="EMBL/GenBank/DDBJ databases">
        <title>A near-complete genome assembly of Cinchona calisaya.</title>
        <authorList>
            <person name="Lian D.C."/>
            <person name="Zhao X.W."/>
            <person name="Wei L."/>
        </authorList>
    </citation>
    <scope>NUCLEOTIDE SEQUENCE [LARGE SCALE GENOMIC DNA]</scope>
    <source>
        <tissue evidence="9">Nenye</tissue>
    </source>
</reference>
<sequence>MQSDSSFNPEDIWEKKEGCPLGTIPIRRRTKRQLQKASAYTSEALKQSAYNQGVDFAGIAAKLRPGKKYFGASAYVDIYNPQVLNSDQFSSATIAVQSGDTSNLNEIQVGWIVYPAIYGDYKTRLYTSWTADYYHSTGCYNIDCPAFVSVSSTIPFDYAFPDISTRGNTQYDIKLRLQLTVNGYWLVYLNTNLLIGYWPSSIFTSLGNGGDNVLWGGQVFTPPTQDTSPPMGSSTFINGQKKETCYMRQVLVVDNDNLEIPPDDSFLETHDSRCYFEGDNNLSDDPFWAYYFLFGGEGGKDEVNSSMPQAKEQEWLVYLVPYSYLGSLLAVPLFLHKYFPGVVIPKKKALRNTFCGYIDFWLLVFPSLLPLSASASVWLALTLGTSRGRRFVLVSGLVLLLVGLSCVSWFTYSFLHIVGIILIGSAVGFLYQVIPVMCSELAPLESQDRLKILYEYQVYSGSIVALLVAYIGSCFPDSGWKLCLEFLYLPVIVMLLISVTVDETPEFLIQHINNRNPLHELLSCCNRPTIVINTFVPIVSQMTGTRSLTFFAPLILVSIHSNLHEVFLAPLAINLLGLSLTALITHFLDLSGRRKVILGSLAATIISQILLFHLLSRDGNTFHLGLPTAYVFLGALIVNVAAYFVLSNPHGSISDGFSDSTASLGAVWTG</sequence>
<dbReference type="PROSITE" id="PS50850">
    <property type="entry name" value="MFS"/>
    <property type="match status" value="1"/>
</dbReference>
<feature type="transmembrane region" description="Helical" evidence="6">
    <location>
        <begin position="627"/>
        <end position="646"/>
    </location>
</feature>
<evidence type="ECO:0000256" key="2">
    <source>
        <dbReference type="ARBA" id="ARBA00022692"/>
    </source>
</evidence>
<evidence type="ECO:0000256" key="6">
    <source>
        <dbReference type="SAM" id="Phobius"/>
    </source>
</evidence>
<feature type="transmembrane region" description="Helical" evidence="6">
    <location>
        <begin position="482"/>
        <end position="501"/>
    </location>
</feature>
<keyword evidence="4 6" id="KW-0472">Membrane</keyword>
<evidence type="ECO:0000256" key="1">
    <source>
        <dbReference type="ARBA" id="ARBA00004141"/>
    </source>
</evidence>
<comment type="caution">
    <text evidence="9">The sequence shown here is derived from an EMBL/GenBank/DDBJ whole genome shotgun (WGS) entry which is preliminary data.</text>
</comment>
<dbReference type="InterPro" id="IPR020846">
    <property type="entry name" value="MFS_dom"/>
</dbReference>
<dbReference type="PANTHER" id="PTHR31589:SF56">
    <property type="entry name" value="NEPROSIN DOMAIN-CONTAINING PROTEIN"/>
    <property type="match status" value="1"/>
</dbReference>
<dbReference type="Gene3D" id="1.20.1250.20">
    <property type="entry name" value="MFS general substrate transporter like domains"/>
    <property type="match status" value="2"/>
</dbReference>
<evidence type="ECO:0000259" key="8">
    <source>
        <dbReference type="PROSITE" id="PS52045"/>
    </source>
</evidence>
<evidence type="ECO:0000313" key="10">
    <source>
        <dbReference type="Proteomes" id="UP001630127"/>
    </source>
</evidence>
<organism evidence="9 10">
    <name type="scientific">Cinchona calisaya</name>
    <dbReference type="NCBI Taxonomy" id="153742"/>
    <lineage>
        <taxon>Eukaryota</taxon>
        <taxon>Viridiplantae</taxon>
        <taxon>Streptophyta</taxon>
        <taxon>Embryophyta</taxon>
        <taxon>Tracheophyta</taxon>
        <taxon>Spermatophyta</taxon>
        <taxon>Magnoliopsida</taxon>
        <taxon>eudicotyledons</taxon>
        <taxon>Gunneridae</taxon>
        <taxon>Pentapetalae</taxon>
        <taxon>asterids</taxon>
        <taxon>lamiids</taxon>
        <taxon>Gentianales</taxon>
        <taxon>Rubiaceae</taxon>
        <taxon>Cinchonoideae</taxon>
        <taxon>Cinchoneae</taxon>
        <taxon>Cinchona</taxon>
    </lineage>
</organism>
<dbReference type="InterPro" id="IPR036259">
    <property type="entry name" value="MFS_trans_sf"/>
</dbReference>
<comment type="similarity">
    <text evidence="5">Belongs to the major facilitator superfamily. Phosphate:H(+) symporter (TC 2.A.1.9) family.</text>
</comment>
<comment type="subcellular location">
    <subcellularLocation>
        <location evidence="1">Membrane</location>
        <topology evidence="1">Multi-pass membrane protein</topology>
    </subcellularLocation>
</comment>
<dbReference type="AlphaFoldDB" id="A0ABD3B0D7"/>
<accession>A0ABD3B0D7</accession>
<keyword evidence="2 6" id="KW-0812">Transmembrane</keyword>
<feature type="domain" description="Neprosin PEP catalytic" evidence="8">
    <location>
        <begin position="49"/>
        <end position="301"/>
    </location>
</feature>
<feature type="transmembrane region" description="Helical" evidence="6">
    <location>
        <begin position="456"/>
        <end position="475"/>
    </location>
</feature>
<gene>
    <name evidence="9" type="ORF">ACH5RR_000336</name>
</gene>
<dbReference type="Pfam" id="PF00083">
    <property type="entry name" value="Sugar_tr"/>
    <property type="match status" value="1"/>
</dbReference>
<feature type="transmembrane region" description="Helical" evidence="6">
    <location>
        <begin position="356"/>
        <end position="379"/>
    </location>
</feature>
<dbReference type="GO" id="GO:0016020">
    <property type="term" value="C:membrane"/>
    <property type="evidence" value="ECO:0007669"/>
    <property type="project" value="UniProtKB-SubCell"/>
</dbReference>
<dbReference type="Gene3D" id="3.90.1320.10">
    <property type="entry name" value="Outer-capsid protein sigma 3, large lobe"/>
    <property type="match status" value="1"/>
</dbReference>
<keyword evidence="3 6" id="KW-1133">Transmembrane helix</keyword>
<dbReference type="InterPro" id="IPR005828">
    <property type="entry name" value="MFS_sugar_transport-like"/>
</dbReference>
<protein>
    <recommendedName>
        <fullName evidence="11">Major facilitator superfamily (MFS) profile domain-containing protein</fullName>
    </recommendedName>
</protein>
<dbReference type="InterPro" id="IPR004314">
    <property type="entry name" value="Neprosin"/>
</dbReference>
<name>A0ABD3B0D7_9GENT</name>
<evidence type="ECO:0000256" key="5">
    <source>
        <dbReference type="ARBA" id="ARBA00044504"/>
    </source>
</evidence>
<feature type="transmembrane region" description="Helical" evidence="6">
    <location>
        <begin position="315"/>
        <end position="335"/>
    </location>
</feature>